<proteinExistence type="predicted"/>
<evidence type="ECO:0000256" key="3">
    <source>
        <dbReference type="ARBA" id="ARBA00023163"/>
    </source>
</evidence>
<gene>
    <name evidence="5" type="ORF">GCM10011312_10720</name>
</gene>
<dbReference type="PRINTS" id="PR00598">
    <property type="entry name" value="HTHMARR"/>
</dbReference>
<dbReference type="InterPro" id="IPR000835">
    <property type="entry name" value="HTH_MarR-typ"/>
</dbReference>
<reference evidence="5" key="2">
    <citation type="submission" date="2020-09" db="EMBL/GenBank/DDBJ databases">
        <authorList>
            <person name="Sun Q."/>
            <person name="Zhou Y."/>
        </authorList>
    </citation>
    <scope>NUCLEOTIDE SEQUENCE</scope>
    <source>
        <strain evidence="5">CGMCC 1.12924</strain>
    </source>
</reference>
<comment type="caution">
    <text evidence="5">The sequence shown here is derived from an EMBL/GenBank/DDBJ whole genome shotgun (WGS) entry which is preliminary data.</text>
</comment>
<reference evidence="5" key="1">
    <citation type="journal article" date="2014" name="Int. J. Syst. Evol. Microbiol.">
        <title>Complete genome sequence of Corynebacterium casei LMG S-19264T (=DSM 44701T), isolated from a smear-ripened cheese.</title>
        <authorList>
            <consortium name="US DOE Joint Genome Institute (JGI-PGF)"/>
            <person name="Walter F."/>
            <person name="Albersmeier A."/>
            <person name="Kalinowski J."/>
            <person name="Ruckert C."/>
        </authorList>
    </citation>
    <scope>NUCLEOTIDE SEQUENCE</scope>
    <source>
        <strain evidence="5">CGMCC 1.12924</strain>
    </source>
</reference>
<dbReference type="InterPro" id="IPR036390">
    <property type="entry name" value="WH_DNA-bd_sf"/>
</dbReference>
<dbReference type="Pfam" id="PF01047">
    <property type="entry name" value="MarR"/>
    <property type="match status" value="1"/>
</dbReference>
<evidence type="ECO:0000259" key="4">
    <source>
        <dbReference type="PROSITE" id="PS50995"/>
    </source>
</evidence>
<keyword evidence="3" id="KW-0804">Transcription</keyword>
<evidence type="ECO:0000256" key="2">
    <source>
        <dbReference type="ARBA" id="ARBA00023125"/>
    </source>
</evidence>
<dbReference type="EMBL" id="BMGK01000004">
    <property type="protein sequence ID" value="GGD88686.1"/>
    <property type="molecule type" value="Genomic_DNA"/>
</dbReference>
<evidence type="ECO:0000313" key="6">
    <source>
        <dbReference type="Proteomes" id="UP000652231"/>
    </source>
</evidence>
<keyword evidence="6" id="KW-1185">Reference proteome</keyword>
<keyword evidence="1" id="KW-0805">Transcription regulation</keyword>
<evidence type="ECO:0000313" key="5">
    <source>
        <dbReference type="EMBL" id="GGD88686.1"/>
    </source>
</evidence>
<accession>A0A8J2V987</accession>
<dbReference type="Proteomes" id="UP000652231">
    <property type="component" value="Unassembled WGS sequence"/>
</dbReference>
<organism evidence="5 6">
    <name type="scientific">Planktosalinus lacus</name>
    <dbReference type="NCBI Taxonomy" id="1526573"/>
    <lineage>
        <taxon>Bacteria</taxon>
        <taxon>Pseudomonadati</taxon>
        <taxon>Bacteroidota</taxon>
        <taxon>Flavobacteriia</taxon>
        <taxon>Flavobacteriales</taxon>
        <taxon>Flavobacteriaceae</taxon>
        <taxon>Planktosalinus</taxon>
    </lineage>
</organism>
<name>A0A8J2V987_9FLAO</name>
<feature type="domain" description="HTH marR-type" evidence="4">
    <location>
        <begin position="16"/>
        <end position="149"/>
    </location>
</feature>
<dbReference type="SMART" id="SM00347">
    <property type="entry name" value="HTH_MARR"/>
    <property type="match status" value="1"/>
</dbReference>
<sequence>MTIEEAIKSSIPLKPHTRTTLNIMYSSRLVEEKIAELLKPYKVSMQQYNVLRILRGQKGIPANLSTIQERMINKMSNTTRLVDKLIEKKLADRTICESNRRKVEIIITPKGLELLLEIDPLMAKCNEDILKLFSLQELNTLNNLLDKLK</sequence>
<dbReference type="Gene3D" id="1.10.10.10">
    <property type="entry name" value="Winged helix-like DNA-binding domain superfamily/Winged helix DNA-binding domain"/>
    <property type="match status" value="1"/>
</dbReference>
<dbReference type="SUPFAM" id="SSF46785">
    <property type="entry name" value="Winged helix' DNA-binding domain"/>
    <property type="match status" value="1"/>
</dbReference>
<dbReference type="PANTHER" id="PTHR42756:SF1">
    <property type="entry name" value="TRANSCRIPTIONAL REPRESSOR OF EMRAB OPERON"/>
    <property type="match status" value="1"/>
</dbReference>
<keyword evidence="2" id="KW-0238">DNA-binding</keyword>
<dbReference type="RefSeq" id="WP_188440300.1">
    <property type="nucleotide sequence ID" value="NZ_BMGK01000004.1"/>
</dbReference>
<protein>
    <submittedName>
        <fullName evidence="5">MarR family transcriptional regulator</fullName>
    </submittedName>
</protein>
<dbReference type="InterPro" id="IPR036388">
    <property type="entry name" value="WH-like_DNA-bd_sf"/>
</dbReference>
<dbReference type="AlphaFoldDB" id="A0A8J2V987"/>
<dbReference type="GO" id="GO:0003700">
    <property type="term" value="F:DNA-binding transcription factor activity"/>
    <property type="evidence" value="ECO:0007669"/>
    <property type="project" value="InterPro"/>
</dbReference>
<dbReference type="PANTHER" id="PTHR42756">
    <property type="entry name" value="TRANSCRIPTIONAL REGULATOR, MARR"/>
    <property type="match status" value="1"/>
</dbReference>
<dbReference type="GO" id="GO:0003677">
    <property type="term" value="F:DNA binding"/>
    <property type="evidence" value="ECO:0007669"/>
    <property type="project" value="UniProtKB-KW"/>
</dbReference>
<evidence type="ECO:0000256" key="1">
    <source>
        <dbReference type="ARBA" id="ARBA00023015"/>
    </source>
</evidence>
<dbReference type="PROSITE" id="PS50995">
    <property type="entry name" value="HTH_MARR_2"/>
    <property type="match status" value="1"/>
</dbReference>